<dbReference type="PANTHER" id="PTHR43788:SF8">
    <property type="entry name" value="DNA-BINDING PROTEIN SMUBP-2"/>
    <property type="match status" value="1"/>
</dbReference>
<dbReference type="STRING" id="131310.A0A0N4Z930"/>
<dbReference type="Pfam" id="PF13086">
    <property type="entry name" value="AAA_11"/>
    <property type="match status" value="1"/>
</dbReference>
<protein>
    <submittedName>
        <fullName evidence="9">AAA_12 domain-containing protein</fullName>
    </submittedName>
</protein>
<keyword evidence="3" id="KW-0378">Hydrolase</keyword>
<dbReference type="AlphaFoldDB" id="A0A0N4Z930"/>
<dbReference type="Pfam" id="PF13087">
    <property type="entry name" value="AAA_12"/>
    <property type="match status" value="1"/>
</dbReference>
<reference evidence="9" key="1">
    <citation type="submission" date="2017-02" db="UniProtKB">
        <authorList>
            <consortium name="WormBaseParasite"/>
        </authorList>
    </citation>
    <scope>IDENTIFICATION</scope>
</reference>
<evidence type="ECO:0000313" key="9">
    <source>
        <dbReference type="WBParaSite" id="PTRK_0000382100.1"/>
    </source>
</evidence>
<organism evidence="8 9">
    <name type="scientific">Parastrongyloides trichosuri</name>
    <name type="common">Possum-specific nematode worm</name>
    <dbReference type="NCBI Taxonomy" id="131310"/>
    <lineage>
        <taxon>Eukaryota</taxon>
        <taxon>Metazoa</taxon>
        <taxon>Ecdysozoa</taxon>
        <taxon>Nematoda</taxon>
        <taxon>Chromadorea</taxon>
        <taxon>Rhabditida</taxon>
        <taxon>Tylenchina</taxon>
        <taxon>Panagrolaimomorpha</taxon>
        <taxon>Strongyloidoidea</taxon>
        <taxon>Strongyloididae</taxon>
        <taxon>Parastrongyloides</taxon>
    </lineage>
</organism>
<name>A0A0N4Z930_PARTI</name>
<evidence type="ECO:0000256" key="4">
    <source>
        <dbReference type="ARBA" id="ARBA00022806"/>
    </source>
</evidence>
<keyword evidence="4" id="KW-0347">Helicase</keyword>
<keyword evidence="5" id="KW-0067">ATP-binding</keyword>
<dbReference type="FunFam" id="3.40.50.300:FF:000326">
    <property type="entry name" value="P-loop containing nucleoside triphosphate hydrolase"/>
    <property type="match status" value="1"/>
</dbReference>
<keyword evidence="8" id="KW-1185">Reference proteome</keyword>
<dbReference type="GO" id="GO:0016787">
    <property type="term" value="F:hydrolase activity"/>
    <property type="evidence" value="ECO:0007669"/>
    <property type="project" value="UniProtKB-KW"/>
</dbReference>
<dbReference type="PANTHER" id="PTHR43788">
    <property type="entry name" value="DNA2/NAM7 HELICASE FAMILY MEMBER"/>
    <property type="match status" value="1"/>
</dbReference>
<dbReference type="Gene3D" id="3.40.50.300">
    <property type="entry name" value="P-loop containing nucleotide triphosphate hydrolases"/>
    <property type="match status" value="2"/>
</dbReference>
<dbReference type="InterPro" id="IPR050534">
    <property type="entry name" value="Coronavir_polyprotein_1ab"/>
</dbReference>
<dbReference type="InterPro" id="IPR041677">
    <property type="entry name" value="DNA2/NAM7_AAA_11"/>
</dbReference>
<dbReference type="InterPro" id="IPR027417">
    <property type="entry name" value="P-loop_NTPase"/>
</dbReference>
<keyword evidence="2" id="KW-0547">Nucleotide-binding</keyword>
<dbReference type="Proteomes" id="UP000038045">
    <property type="component" value="Unplaced"/>
</dbReference>
<dbReference type="InterPro" id="IPR041679">
    <property type="entry name" value="DNA2/NAM7-like_C"/>
</dbReference>
<evidence type="ECO:0000313" key="8">
    <source>
        <dbReference type="Proteomes" id="UP000038045"/>
    </source>
</evidence>
<evidence type="ECO:0000259" key="7">
    <source>
        <dbReference type="Pfam" id="PF13087"/>
    </source>
</evidence>
<evidence type="ECO:0000256" key="5">
    <source>
        <dbReference type="ARBA" id="ARBA00022840"/>
    </source>
</evidence>
<feature type="domain" description="DNA2/NAM7 helicase-like C-terminal" evidence="7">
    <location>
        <begin position="486"/>
        <end position="673"/>
    </location>
</feature>
<dbReference type="SUPFAM" id="SSF52540">
    <property type="entry name" value="P-loop containing nucleoside triphosphate hydrolases"/>
    <property type="match status" value="1"/>
</dbReference>
<dbReference type="GO" id="GO:0043139">
    <property type="term" value="F:5'-3' DNA helicase activity"/>
    <property type="evidence" value="ECO:0007669"/>
    <property type="project" value="TreeGrafter"/>
</dbReference>
<dbReference type="InterPro" id="IPR047187">
    <property type="entry name" value="SF1_C_Upf1"/>
</dbReference>
<proteinExistence type="inferred from homology"/>
<evidence type="ECO:0000259" key="6">
    <source>
        <dbReference type="Pfam" id="PF13086"/>
    </source>
</evidence>
<evidence type="ECO:0000256" key="1">
    <source>
        <dbReference type="ARBA" id="ARBA00007913"/>
    </source>
</evidence>
<dbReference type="WBParaSite" id="PTRK_0000382100.1">
    <property type="protein sequence ID" value="PTRK_0000382100.1"/>
    <property type="gene ID" value="PTRK_0000382100"/>
</dbReference>
<dbReference type="GO" id="GO:0005694">
    <property type="term" value="C:chromosome"/>
    <property type="evidence" value="ECO:0007669"/>
    <property type="project" value="UniProtKB-ARBA"/>
</dbReference>
<comment type="similarity">
    <text evidence="1">Belongs to the DNA2/NAM7 helicase family.</text>
</comment>
<dbReference type="CDD" id="cd18808">
    <property type="entry name" value="SF1_C_Upf1"/>
    <property type="match status" value="1"/>
</dbReference>
<evidence type="ECO:0000256" key="2">
    <source>
        <dbReference type="ARBA" id="ARBA00022741"/>
    </source>
</evidence>
<dbReference type="GO" id="GO:0005524">
    <property type="term" value="F:ATP binding"/>
    <property type="evidence" value="ECO:0007669"/>
    <property type="project" value="UniProtKB-KW"/>
</dbReference>
<feature type="domain" description="DNA2/NAM7 helicase helicase" evidence="6">
    <location>
        <begin position="229"/>
        <end position="471"/>
    </location>
</feature>
<accession>A0A0N4Z930</accession>
<evidence type="ECO:0000256" key="3">
    <source>
        <dbReference type="ARBA" id="ARBA00022801"/>
    </source>
</evidence>
<sequence length="707" mass="81098">MDSSLSDRMDVCMPARKRRPYKSLEALLKSCYDVMEATKAAIEKEKDMGEFPVEELKFTTDSRNVGGLSLTGFIKFDNDVNPSILNKKGYEIGERCNLTFIFPHNEKRKMEKGTLKMFASIFYITCRNSWTSEVKTIFKLEGKLSTLLSNDELNYLLVEAEEIKVSLAPDYGIYFERYEDMFNFLEPLWMTPLGKTLLSLLVESNDYFPKGKNQRRSYGTHWISETIGLNEDQNKALHLAEEDYPISFIQSPPGTGKTTTAAAMIFAQPYHNYLVTSESNRACDALGDAIKKRKSTYRVGSEYEDAFKAHSDKVVPVRIYSTYTKVNKKNTSEYCNTKLMEDVLNEVDEKLSLEERMVSVEYTSLLKSLRRQKEKDLSLTVLSRVRRRLEALDEKRMRIFFKHYSPNVVITTSDYSIKHLKKNFGELPASDKVIVDEASQMSLWSFLFLAASYPMAKFILFGDVNQLPPYIPMDLSLNKSDSTLIRSIIEFLYDMNETPNIELKISYRMHPELLNLVSRSFYDGKLECGVSATEREIITQYLKMPNGLPLAWFDTIGSKHMTELKTSTANNDEAKLTAQFLQSLIDYGYSAKDIGVICMYRGQVSKISDMVSNSDITIDTVDAFQGNEREIIVICTSRTAKHGNDRCSSFLGDLRRINVAISRARCGLFIFGDIHFLMRNKNWNLVAQFFLCRRAVDTANRMNTLFY</sequence>